<protein>
    <submittedName>
        <fullName evidence="2">Uncharacterized protein</fullName>
    </submittedName>
</protein>
<name>A0A087U0M4_STEMI</name>
<keyword evidence="1" id="KW-0732">Signal</keyword>
<evidence type="ECO:0000256" key="1">
    <source>
        <dbReference type="SAM" id="SignalP"/>
    </source>
</evidence>
<feature type="chain" id="PRO_5001830069" evidence="1">
    <location>
        <begin position="19"/>
        <end position="62"/>
    </location>
</feature>
<reference evidence="2 3" key="1">
    <citation type="submission" date="2013-11" db="EMBL/GenBank/DDBJ databases">
        <title>Genome sequencing of Stegodyphus mimosarum.</title>
        <authorList>
            <person name="Bechsgaard J."/>
        </authorList>
    </citation>
    <scope>NUCLEOTIDE SEQUENCE [LARGE SCALE GENOMIC DNA]</scope>
</reference>
<feature type="non-terminal residue" evidence="2">
    <location>
        <position position="62"/>
    </location>
</feature>
<proteinExistence type="predicted"/>
<keyword evidence="3" id="KW-1185">Reference proteome</keyword>
<gene>
    <name evidence="2" type="ORF">X975_26663</name>
</gene>
<dbReference type="AlphaFoldDB" id="A0A087U0M4"/>
<evidence type="ECO:0000313" key="2">
    <source>
        <dbReference type="EMBL" id="KFM70913.1"/>
    </source>
</evidence>
<dbReference type="EMBL" id="KK117600">
    <property type="protein sequence ID" value="KFM70913.1"/>
    <property type="molecule type" value="Genomic_DNA"/>
</dbReference>
<sequence length="62" mass="7117">MLNVSMIWIALLTKYVKIQYVSRVAELMPTVNLMRHVSIDIVEIPARCMEPADKMLNAKLLT</sequence>
<organism evidence="2 3">
    <name type="scientific">Stegodyphus mimosarum</name>
    <name type="common">African social velvet spider</name>
    <dbReference type="NCBI Taxonomy" id="407821"/>
    <lineage>
        <taxon>Eukaryota</taxon>
        <taxon>Metazoa</taxon>
        <taxon>Ecdysozoa</taxon>
        <taxon>Arthropoda</taxon>
        <taxon>Chelicerata</taxon>
        <taxon>Arachnida</taxon>
        <taxon>Araneae</taxon>
        <taxon>Araneomorphae</taxon>
        <taxon>Entelegynae</taxon>
        <taxon>Eresoidea</taxon>
        <taxon>Eresidae</taxon>
        <taxon>Stegodyphus</taxon>
    </lineage>
</organism>
<feature type="signal peptide" evidence="1">
    <location>
        <begin position="1"/>
        <end position="18"/>
    </location>
</feature>
<dbReference type="Proteomes" id="UP000054359">
    <property type="component" value="Unassembled WGS sequence"/>
</dbReference>
<accession>A0A087U0M4</accession>
<evidence type="ECO:0000313" key="3">
    <source>
        <dbReference type="Proteomes" id="UP000054359"/>
    </source>
</evidence>